<dbReference type="InterPro" id="IPR003767">
    <property type="entry name" value="Malate/L-lactate_DH-like"/>
</dbReference>
<dbReference type="SUPFAM" id="SSF89733">
    <property type="entry name" value="L-sulfolactate dehydrogenase-like"/>
    <property type="match status" value="1"/>
</dbReference>
<dbReference type="EMBL" id="FZQP02001404">
    <property type="protein sequence ID" value="VVC92785.1"/>
    <property type="molecule type" value="Genomic_DNA"/>
</dbReference>
<organism evidence="3 4">
    <name type="scientific">Leptidea sinapis</name>
    <dbReference type="NCBI Taxonomy" id="189913"/>
    <lineage>
        <taxon>Eukaryota</taxon>
        <taxon>Metazoa</taxon>
        <taxon>Ecdysozoa</taxon>
        <taxon>Arthropoda</taxon>
        <taxon>Hexapoda</taxon>
        <taxon>Insecta</taxon>
        <taxon>Pterygota</taxon>
        <taxon>Neoptera</taxon>
        <taxon>Endopterygota</taxon>
        <taxon>Lepidoptera</taxon>
        <taxon>Glossata</taxon>
        <taxon>Ditrysia</taxon>
        <taxon>Papilionoidea</taxon>
        <taxon>Pieridae</taxon>
        <taxon>Dismorphiinae</taxon>
        <taxon>Leptidea</taxon>
    </lineage>
</organism>
<keyword evidence="4" id="KW-1185">Reference proteome</keyword>
<comment type="similarity">
    <text evidence="1">Belongs to the LDH2/MDH2 oxidoreductase family.</text>
</comment>
<dbReference type="InterPro" id="IPR043144">
    <property type="entry name" value="Mal/L-sulf/L-lact_DH-like_ah"/>
</dbReference>
<dbReference type="AlphaFoldDB" id="A0A5E4Q724"/>
<proteinExistence type="inferred from homology"/>
<evidence type="ECO:0000313" key="4">
    <source>
        <dbReference type="Proteomes" id="UP000324832"/>
    </source>
</evidence>
<dbReference type="Pfam" id="PF02615">
    <property type="entry name" value="Ldh_2"/>
    <property type="match status" value="1"/>
</dbReference>
<evidence type="ECO:0000256" key="1">
    <source>
        <dbReference type="ARBA" id="ARBA00006056"/>
    </source>
</evidence>
<keyword evidence="2" id="KW-0560">Oxidoreductase</keyword>
<sequence length="356" mass="38481">MPEVRVEEVQRFMEESLVAGGAPLPEAQAHAALLLHADLVGHFSHGLNRLELYVNDMKNGVCDAKAKPVILKESESTAWVDGCNSLGATTASFCMDIAIRKAKEYGVGWVAAKRCNHFGMAGYWAIKAERHGLIGMAYTNSAPIMVPTRAKNSSNGTNPISMACPAAGGDSLVVDMATTAAAMGKVEVQIKKGEKIPEGWALGPDYKPTTDPQVAFDSSRLMPLGGPEETSGYKGYALSTMVEVFCSGLSGASPTHKVPMWTYTQQDPPNLGQCFVAVDPQRFAPGFGHRVKECLDHYRSMEPIDPSLPVLVPGDKEKQNQESSRLRGTIVYPQGQIDTYMKLAQRIGVKPLQVLD</sequence>
<dbReference type="InterPro" id="IPR036111">
    <property type="entry name" value="Mal/L-sulfo/L-lacto_DH-like_sf"/>
</dbReference>
<reference evidence="3 4" key="1">
    <citation type="submission" date="2017-07" db="EMBL/GenBank/DDBJ databases">
        <authorList>
            <person name="Talla V."/>
            <person name="Backstrom N."/>
        </authorList>
    </citation>
    <scope>NUCLEOTIDE SEQUENCE [LARGE SCALE GENOMIC DNA]</scope>
</reference>
<evidence type="ECO:0000313" key="3">
    <source>
        <dbReference type="EMBL" id="VVC92785.1"/>
    </source>
</evidence>
<dbReference type="PANTHER" id="PTHR11091">
    <property type="entry name" value="OXIDOREDUCTASE-RELATED"/>
    <property type="match status" value="1"/>
</dbReference>
<name>A0A5E4Q724_9NEOP</name>
<dbReference type="PANTHER" id="PTHR11091:SF0">
    <property type="entry name" value="MALATE DEHYDROGENASE"/>
    <property type="match status" value="1"/>
</dbReference>
<dbReference type="Gene3D" id="3.30.1370.60">
    <property type="entry name" value="Hypothetical oxidoreductase yiak, domain 2"/>
    <property type="match status" value="1"/>
</dbReference>
<dbReference type="GO" id="GO:0016491">
    <property type="term" value="F:oxidoreductase activity"/>
    <property type="evidence" value="ECO:0007669"/>
    <property type="project" value="UniProtKB-KW"/>
</dbReference>
<evidence type="ECO:0000256" key="2">
    <source>
        <dbReference type="ARBA" id="ARBA00023002"/>
    </source>
</evidence>
<gene>
    <name evidence="3" type="ORF">LSINAPIS_LOCUS5143</name>
</gene>
<evidence type="ECO:0008006" key="5">
    <source>
        <dbReference type="Google" id="ProtNLM"/>
    </source>
</evidence>
<dbReference type="InterPro" id="IPR043143">
    <property type="entry name" value="Mal/L-sulf/L-lact_DH-like_NADP"/>
</dbReference>
<dbReference type="Proteomes" id="UP000324832">
    <property type="component" value="Unassembled WGS sequence"/>
</dbReference>
<dbReference type="Gene3D" id="1.10.1530.10">
    <property type="match status" value="1"/>
</dbReference>
<protein>
    <recommendedName>
        <fullName evidence="5">Malate dehydrogenase</fullName>
    </recommendedName>
</protein>
<accession>A0A5E4Q724</accession>